<dbReference type="STRING" id="70996.SE18_05180"/>
<dbReference type="AlphaFoldDB" id="A0A0P6Y0B1"/>
<sequence length="147" mass="16260">MGLSVDTINAMQEIHRGITGVKTAPDVANYPAQLNQVDCPMVLVWPGDATWTRETINESDDTRSIYTVTVFVAPAATGMRGELIVKALDCADALREYYQSDDGQTLNGFVEITGPDEIRYTGLRTIKYNDIDWYALQVIVPTVQQTA</sequence>
<dbReference type="RefSeq" id="WP_054533360.1">
    <property type="nucleotide sequence ID" value="NZ_LGKP01000010.1"/>
</dbReference>
<dbReference type="Proteomes" id="UP000050277">
    <property type="component" value="Unassembled WGS sequence"/>
</dbReference>
<name>A0A0P6Y0B1_9CHLR</name>
<gene>
    <name evidence="1" type="ORF">SE18_05180</name>
</gene>
<protein>
    <submittedName>
        <fullName evidence="1">Uncharacterized protein</fullName>
    </submittedName>
</protein>
<dbReference type="EMBL" id="LGKP01000010">
    <property type="protein sequence ID" value="KPL90760.1"/>
    <property type="molecule type" value="Genomic_DNA"/>
</dbReference>
<evidence type="ECO:0000313" key="2">
    <source>
        <dbReference type="Proteomes" id="UP000050277"/>
    </source>
</evidence>
<reference evidence="1 2" key="1">
    <citation type="submission" date="2015-07" db="EMBL/GenBank/DDBJ databases">
        <title>Whole genome sequence of Herpetosiphon geysericola DSM 7119.</title>
        <authorList>
            <person name="Hemp J."/>
            <person name="Ward L.M."/>
            <person name="Pace L.A."/>
            <person name="Fischer W.W."/>
        </authorList>
    </citation>
    <scope>NUCLEOTIDE SEQUENCE [LARGE SCALE GENOMIC DNA]</scope>
    <source>
        <strain evidence="1 2">DSM 7119</strain>
    </source>
</reference>
<accession>A0A0P6Y0B1</accession>
<comment type="caution">
    <text evidence="1">The sequence shown here is derived from an EMBL/GenBank/DDBJ whole genome shotgun (WGS) entry which is preliminary data.</text>
</comment>
<dbReference type="OrthoDB" id="9811671at2"/>
<proteinExistence type="predicted"/>
<evidence type="ECO:0000313" key="1">
    <source>
        <dbReference type="EMBL" id="KPL90760.1"/>
    </source>
</evidence>
<organism evidence="1 2">
    <name type="scientific">Herpetosiphon geysericola</name>
    <dbReference type="NCBI Taxonomy" id="70996"/>
    <lineage>
        <taxon>Bacteria</taxon>
        <taxon>Bacillati</taxon>
        <taxon>Chloroflexota</taxon>
        <taxon>Chloroflexia</taxon>
        <taxon>Herpetosiphonales</taxon>
        <taxon>Herpetosiphonaceae</taxon>
        <taxon>Herpetosiphon</taxon>
    </lineage>
</organism>
<keyword evidence="2" id="KW-1185">Reference proteome</keyword>